<evidence type="ECO:0000313" key="2">
    <source>
        <dbReference type="EMBL" id="PWA55459.1"/>
    </source>
</evidence>
<dbReference type="Gene3D" id="3.20.20.60">
    <property type="entry name" value="Phosphoenolpyruvate-binding domains"/>
    <property type="match status" value="1"/>
</dbReference>
<feature type="domain" description="PEP-utilising enzyme C-terminal" evidence="1">
    <location>
        <begin position="1"/>
        <end position="31"/>
    </location>
</feature>
<dbReference type="Pfam" id="PF02896">
    <property type="entry name" value="PEP-utilizers_C"/>
    <property type="match status" value="1"/>
</dbReference>
<protein>
    <submittedName>
        <fullName evidence="2">Pyruvate, phosphate dikinase, chloroplastic</fullName>
    </submittedName>
</protein>
<gene>
    <name evidence="2" type="ORF">CTI12_AA427220</name>
</gene>
<keyword evidence="2" id="KW-0670">Pyruvate</keyword>
<evidence type="ECO:0000313" key="3">
    <source>
        <dbReference type="Proteomes" id="UP000245207"/>
    </source>
</evidence>
<organism evidence="2 3">
    <name type="scientific">Artemisia annua</name>
    <name type="common">Sweet wormwood</name>
    <dbReference type="NCBI Taxonomy" id="35608"/>
    <lineage>
        <taxon>Eukaryota</taxon>
        <taxon>Viridiplantae</taxon>
        <taxon>Streptophyta</taxon>
        <taxon>Embryophyta</taxon>
        <taxon>Tracheophyta</taxon>
        <taxon>Spermatophyta</taxon>
        <taxon>Magnoliopsida</taxon>
        <taxon>eudicotyledons</taxon>
        <taxon>Gunneridae</taxon>
        <taxon>Pentapetalae</taxon>
        <taxon>asterids</taxon>
        <taxon>campanulids</taxon>
        <taxon>Asterales</taxon>
        <taxon>Asteraceae</taxon>
        <taxon>Asteroideae</taxon>
        <taxon>Anthemideae</taxon>
        <taxon>Artemisiinae</taxon>
        <taxon>Artemisia</taxon>
    </lineage>
</organism>
<comment type="caution">
    <text evidence="2">The sequence shown here is derived from an EMBL/GenBank/DDBJ whole genome shotgun (WGS) entry which is preliminary data.</text>
</comment>
<keyword evidence="2" id="KW-0808">Transferase</keyword>
<dbReference type="GO" id="GO:0016301">
    <property type="term" value="F:kinase activity"/>
    <property type="evidence" value="ECO:0007669"/>
    <property type="project" value="UniProtKB-KW"/>
</dbReference>
<keyword evidence="3" id="KW-1185">Reference proteome</keyword>
<proteinExistence type="predicted"/>
<dbReference type="InterPro" id="IPR040442">
    <property type="entry name" value="Pyrv_kinase-like_dom_sf"/>
</dbReference>
<dbReference type="SUPFAM" id="SSF51621">
    <property type="entry name" value="Phosphoenolpyruvate/pyruvate domain"/>
    <property type="match status" value="1"/>
</dbReference>
<dbReference type="InterPro" id="IPR000121">
    <property type="entry name" value="PEP_util_C"/>
</dbReference>
<name>A0A2U1M2H4_ARTAN</name>
<dbReference type="Proteomes" id="UP000245207">
    <property type="component" value="Unassembled WGS sequence"/>
</dbReference>
<evidence type="ECO:0000259" key="1">
    <source>
        <dbReference type="Pfam" id="PF02896"/>
    </source>
</evidence>
<dbReference type="AlphaFoldDB" id="A0A2U1M2H4"/>
<dbReference type="InterPro" id="IPR015813">
    <property type="entry name" value="Pyrv/PenolPyrv_kinase-like_dom"/>
</dbReference>
<accession>A0A2U1M2H4</accession>
<dbReference type="EMBL" id="PKPP01006748">
    <property type="protein sequence ID" value="PWA55459.1"/>
    <property type="molecule type" value="Genomic_DNA"/>
</dbReference>
<reference evidence="2 3" key="1">
    <citation type="journal article" date="2018" name="Mol. Plant">
        <title>The genome of Artemisia annua provides insight into the evolution of Asteraceae family and artemisinin biosynthesis.</title>
        <authorList>
            <person name="Shen Q."/>
            <person name="Zhang L."/>
            <person name="Liao Z."/>
            <person name="Wang S."/>
            <person name="Yan T."/>
            <person name="Shi P."/>
            <person name="Liu M."/>
            <person name="Fu X."/>
            <person name="Pan Q."/>
            <person name="Wang Y."/>
            <person name="Lv Z."/>
            <person name="Lu X."/>
            <person name="Zhang F."/>
            <person name="Jiang W."/>
            <person name="Ma Y."/>
            <person name="Chen M."/>
            <person name="Hao X."/>
            <person name="Li L."/>
            <person name="Tang Y."/>
            <person name="Lv G."/>
            <person name="Zhou Y."/>
            <person name="Sun X."/>
            <person name="Brodelius P.E."/>
            <person name="Rose J.K.C."/>
            <person name="Tang K."/>
        </authorList>
    </citation>
    <scope>NUCLEOTIDE SEQUENCE [LARGE SCALE GENOMIC DNA]</scope>
    <source>
        <strain evidence="3">cv. Huhao1</strain>
        <tissue evidence="2">Leaf</tissue>
    </source>
</reference>
<dbReference type="OrthoDB" id="10446664at2759"/>
<sequence length="61" mass="6765">MANADTPNDALIARMNGAQGIGLCRSEHMAWISYPELTEMQIQWWDGSAGDMVPDLAVVEW</sequence>
<keyword evidence="2" id="KW-0418">Kinase</keyword>